<dbReference type="AlphaFoldDB" id="A0A640SL07"/>
<dbReference type="RefSeq" id="WP_190144383.1">
    <property type="nucleotide sequence ID" value="NZ_BLIO01000001.1"/>
</dbReference>
<dbReference type="EMBL" id="BLIO01000001">
    <property type="protein sequence ID" value="GFE12213.1"/>
    <property type="molecule type" value="Genomic_DNA"/>
</dbReference>
<comment type="caution">
    <text evidence="1">The sequence shown here is derived from an EMBL/GenBank/DDBJ whole genome shotgun (WGS) entry which is preliminary data.</text>
</comment>
<evidence type="ECO:0000313" key="2">
    <source>
        <dbReference type="Proteomes" id="UP000430079"/>
    </source>
</evidence>
<sequence length="277" mass="29800">MSDTGPDATLIVGLHGVLDRHPWLDRVSAEFDVDEDVFSLAVKRASAYAWSSTALTDKPADNLWDHNDADGDWTQDGQIRQLAWLQSSLPRPVNTPGKKQRARRLPVLPVITVLSDALRRVGTVRLTGTHALVPLHRAGDARIELAEVADWFALADPSGAASVTVTVSALPSANLTTRAAEIREAALERTYQHMTVEARKPAGTMTPGLARPLAGEVQAEGLRRALAFRCDVREWSTDVAAWTTEVFADSIRAVTGLSGLILITVSSEVGNPQGGDA</sequence>
<reference evidence="1 2" key="1">
    <citation type="submission" date="2019-12" db="EMBL/GenBank/DDBJ databases">
        <title>Whole genome shotgun sequence of Streptomyces hygroscopicus subsp. glebosus NBRC 13786.</title>
        <authorList>
            <person name="Ichikawa N."/>
            <person name="Kimura A."/>
            <person name="Kitahashi Y."/>
            <person name="Komaki H."/>
            <person name="Tamura T."/>
        </authorList>
    </citation>
    <scope>NUCLEOTIDE SEQUENCE [LARGE SCALE GENOMIC DNA]</scope>
    <source>
        <strain evidence="1 2">NBRC 13786</strain>
    </source>
</reference>
<organism evidence="1 2">
    <name type="scientific">Streptomyces glebosus</name>
    <dbReference type="NCBI Taxonomy" id="249580"/>
    <lineage>
        <taxon>Bacteria</taxon>
        <taxon>Bacillati</taxon>
        <taxon>Actinomycetota</taxon>
        <taxon>Actinomycetes</taxon>
        <taxon>Kitasatosporales</taxon>
        <taxon>Streptomycetaceae</taxon>
        <taxon>Streptomyces</taxon>
    </lineage>
</organism>
<name>A0A640SL07_9ACTN</name>
<accession>A0A640SL07</accession>
<gene>
    <name evidence="1" type="ORF">Sgleb_02600</name>
</gene>
<proteinExistence type="predicted"/>
<protein>
    <submittedName>
        <fullName evidence="1">Uncharacterized protein</fullName>
    </submittedName>
</protein>
<keyword evidence="2" id="KW-1185">Reference proteome</keyword>
<evidence type="ECO:0000313" key="1">
    <source>
        <dbReference type="EMBL" id="GFE12213.1"/>
    </source>
</evidence>
<dbReference type="Proteomes" id="UP000430079">
    <property type="component" value="Unassembled WGS sequence"/>
</dbReference>